<dbReference type="Pfam" id="PF04238">
    <property type="entry name" value="DUF420"/>
    <property type="match status" value="1"/>
</dbReference>
<dbReference type="PANTHER" id="PTHR37692">
    <property type="entry name" value="HYPOTHETICAL MEMBRANE SPANNING PROTEIN"/>
    <property type="match status" value="1"/>
</dbReference>
<dbReference type="GO" id="GO:0016020">
    <property type="term" value="C:membrane"/>
    <property type="evidence" value="ECO:0007669"/>
    <property type="project" value="InterPro"/>
</dbReference>
<dbReference type="Gene3D" id="1.20.120.80">
    <property type="entry name" value="Cytochrome c oxidase, subunit III, four-helix bundle"/>
    <property type="match status" value="1"/>
</dbReference>
<evidence type="ECO:0000313" key="3">
    <source>
        <dbReference type="Proteomes" id="UP000215224"/>
    </source>
</evidence>
<dbReference type="Proteomes" id="UP000215224">
    <property type="component" value="Chromosome"/>
</dbReference>
<dbReference type="GO" id="GO:0004129">
    <property type="term" value="F:cytochrome-c oxidase activity"/>
    <property type="evidence" value="ECO:0007669"/>
    <property type="project" value="InterPro"/>
</dbReference>
<keyword evidence="1" id="KW-0472">Membrane</keyword>
<dbReference type="PANTHER" id="PTHR37692:SF1">
    <property type="entry name" value="DUF420 DOMAIN-CONTAINING PROTEIN"/>
    <property type="match status" value="1"/>
</dbReference>
<dbReference type="EMBL" id="CP018866">
    <property type="protein sequence ID" value="AST92182.1"/>
    <property type="molecule type" value="Genomic_DNA"/>
</dbReference>
<feature type="transmembrane region" description="Helical" evidence="1">
    <location>
        <begin position="121"/>
        <end position="141"/>
    </location>
</feature>
<keyword evidence="3" id="KW-1185">Reference proteome</keyword>
<dbReference type="STRING" id="1314751.GCA_001591425_03584"/>
<dbReference type="KEGG" id="bcoh:BC6307_13255"/>
<gene>
    <name evidence="2" type="ORF">BC6307_13255</name>
</gene>
<dbReference type="InterPro" id="IPR007352">
    <property type="entry name" value="DUF420"/>
</dbReference>
<feature type="transmembrane region" description="Helical" evidence="1">
    <location>
        <begin position="12"/>
        <end position="31"/>
    </location>
</feature>
<dbReference type="InterPro" id="IPR013833">
    <property type="entry name" value="Cyt_c_oxidase_su3_a-hlx"/>
</dbReference>
<reference evidence="2 3" key="1">
    <citation type="submission" date="2016-12" db="EMBL/GenBank/DDBJ databases">
        <title>The whole genome sequencing and assembly of Bacillus cohnii DSM 6307T strain.</title>
        <authorList>
            <person name="Lee Y.-J."/>
            <person name="Yi H."/>
            <person name="Bahn Y.-S."/>
            <person name="Kim J.F."/>
            <person name="Lee D.-W."/>
        </authorList>
    </citation>
    <scope>NUCLEOTIDE SEQUENCE [LARGE SCALE GENOMIC DNA]</scope>
    <source>
        <strain evidence="2 3">DSM 6307</strain>
    </source>
</reference>
<keyword evidence="1" id="KW-1133">Transmembrane helix</keyword>
<evidence type="ECO:0000256" key="1">
    <source>
        <dbReference type="SAM" id="Phobius"/>
    </source>
</evidence>
<sequence>MDSYTIPILPTISTFFIVLSAIFVAIGWYLIAKKKVEAHKKSMTFAAIFAVIFFIIYSSRTVFVGNTSFGGPDDIKIYYTTFLLFHITLATIGAVLGIYTLWTGYKNNLKRHRKIGPITSIVWFITAITGVAVYLLLYVIYQGGETTSVIKAIFGF</sequence>
<evidence type="ECO:0000313" key="2">
    <source>
        <dbReference type="EMBL" id="AST92182.1"/>
    </source>
</evidence>
<feature type="transmembrane region" description="Helical" evidence="1">
    <location>
        <begin position="77"/>
        <end position="101"/>
    </location>
</feature>
<dbReference type="RefSeq" id="WP_066419333.1">
    <property type="nucleotide sequence ID" value="NZ_CP018866.1"/>
</dbReference>
<evidence type="ECO:0008006" key="4">
    <source>
        <dbReference type="Google" id="ProtNLM"/>
    </source>
</evidence>
<dbReference type="AlphaFoldDB" id="A0A223KRR9"/>
<name>A0A223KRR9_9BACI</name>
<proteinExistence type="predicted"/>
<dbReference type="GO" id="GO:0022904">
    <property type="term" value="P:respiratory electron transport chain"/>
    <property type="evidence" value="ECO:0007669"/>
    <property type="project" value="InterPro"/>
</dbReference>
<protein>
    <recommendedName>
        <fullName evidence="4">DUF420 domain-containing protein</fullName>
    </recommendedName>
</protein>
<organism evidence="2 3">
    <name type="scientific">Sutcliffiella cohnii</name>
    <dbReference type="NCBI Taxonomy" id="33932"/>
    <lineage>
        <taxon>Bacteria</taxon>
        <taxon>Bacillati</taxon>
        <taxon>Bacillota</taxon>
        <taxon>Bacilli</taxon>
        <taxon>Bacillales</taxon>
        <taxon>Bacillaceae</taxon>
        <taxon>Sutcliffiella</taxon>
    </lineage>
</organism>
<accession>A0A223KRR9</accession>
<keyword evidence="1" id="KW-0812">Transmembrane</keyword>
<feature type="transmembrane region" description="Helical" evidence="1">
    <location>
        <begin position="43"/>
        <end position="65"/>
    </location>
</feature>